<evidence type="ECO:0000256" key="4">
    <source>
        <dbReference type="ARBA" id="ARBA00009553"/>
    </source>
</evidence>
<evidence type="ECO:0000256" key="1">
    <source>
        <dbReference type="ARBA" id="ARBA00001947"/>
    </source>
</evidence>
<feature type="domain" description="Cobalamin-independent methionine synthase MetE C-terminal/archaeal" evidence="14">
    <location>
        <begin position="483"/>
        <end position="810"/>
    </location>
</feature>
<dbReference type="KEGG" id="rmu:RMDY18_19110"/>
<keyword evidence="17" id="KW-1185">Reference proteome</keyword>
<dbReference type="InterPro" id="IPR002629">
    <property type="entry name" value="Met_Synth_C/arc"/>
</dbReference>
<evidence type="ECO:0000256" key="3">
    <source>
        <dbReference type="ARBA" id="ARBA00004681"/>
    </source>
</evidence>
<feature type="region of interest" description="Disordered" evidence="13">
    <location>
        <begin position="1"/>
        <end position="28"/>
    </location>
</feature>
<evidence type="ECO:0000256" key="7">
    <source>
        <dbReference type="ARBA" id="ARBA00022605"/>
    </source>
</evidence>
<feature type="compositionally biased region" description="Polar residues" evidence="13">
    <location>
        <begin position="1"/>
        <end position="12"/>
    </location>
</feature>
<comment type="pathway">
    <text evidence="3">Amino-acid biosynthesis; L-methionine biosynthesis via de novo pathway; L-methionine from L-homocysteine (MetE route): step 1/1.</text>
</comment>
<dbReference type="Pfam" id="PF01717">
    <property type="entry name" value="Meth_synt_2"/>
    <property type="match status" value="1"/>
</dbReference>
<comment type="cofactor">
    <cofactor evidence="1">
        <name>Zn(2+)</name>
        <dbReference type="ChEBI" id="CHEBI:29105"/>
    </cofactor>
</comment>
<dbReference type="HOGENOM" id="CLU_013175_0_0_11"/>
<keyword evidence="10" id="KW-0677">Repeat</keyword>
<dbReference type="CDD" id="cd03311">
    <property type="entry name" value="CIMS_C_terminal_like"/>
    <property type="match status" value="1"/>
</dbReference>
<keyword evidence="11" id="KW-0862">Zinc</keyword>
<evidence type="ECO:0000256" key="6">
    <source>
        <dbReference type="ARBA" id="ARBA00022603"/>
    </source>
</evidence>
<evidence type="ECO:0000256" key="8">
    <source>
        <dbReference type="ARBA" id="ARBA00022679"/>
    </source>
</evidence>
<dbReference type="GO" id="GO:0032259">
    <property type="term" value="P:methylation"/>
    <property type="evidence" value="ECO:0007669"/>
    <property type="project" value="UniProtKB-KW"/>
</dbReference>
<dbReference type="GO" id="GO:0009086">
    <property type="term" value="P:methionine biosynthetic process"/>
    <property type="evidence" value="ECO:0007669"/>
    <property type="project" value="UniProtKB-KW"/>
</dbReference>
<keyword evidence="12" id="KW-0486">Methionine biosynthesis</keyword>
<dbReference type="Pfam" id="PF08267">
    <property type="entry name" value="Meth_synt_1"/>
    <property type="match status" value="1"/>
</dbReference>
<accession>D2NQ25</accession>
<dbReference type="InterPro" id="IPR006276">
    <property type="entry name" value="Cobalamin-indep_Met_synthase"/>
</dbReference>
<name>D2NQ25_ROTMD</name>
<evidence type="ECO:0000256" key="5">
    <source>
        <dbReference type="ARBA" id="ARBA00012034"/>
    </source>
</evidence>
<comment type="function">
    <text evidence="2">Catalyzes the transfer of a methyl group from 5-methyltetrahydrofolate to homocysteine resulting in methionine formation.</text>
</comment>
<reference evidence="17" key="1">
    <citation type="submission" date="2009-07" db="EMBL/GenBank/DDBJ databases">
        <title>Complete genome sequence of Rothia mucilaginosa DJ.</title>
        <authorList>
            <person name="Yamane K."/>
            <person name="Nambu T."/>
            <person name="Mashimo C."/>
            <person name="Sugimori C."/>
            <person name="Yamanaka T."/>
            <person name="Leung K."/>
            <person name="Fukushima H."/>
        </authorList>
    </citation>
    <scope>NUCLEOTIDE SEQUENCE [LARGE SCALE GENOMIC DNA]</scope>
    <source>
        <strain evidence="17">DY-18</strain>
    </source>
</reference>
<keyword evidence="8" id="KW-0808">Transferase</keyword>
<evidence type="ECO:0000256" key="11">
    <source>
        <dbReference type="ARBA" id="ARBA00022833"/>
    </source>
</evidence>
<dbReference type="CDD" id="cd03312">
    <property type="entry name" value="CIMS_N_terminal_like"/>
    <property type="match status" value="1"/>
</dbReference>
<dbReference type="eggNOG" id="COG0620">
    <property type="taxonomic scope" value="Bacteria"/>
</dbReference>
<dbReference type="SUPFAM" id="SSF51726">
    <property type="entry name" value="UROD/MetE-like"/>
    <property type="match status" value="2"/>
</dbReference>
<evidence type="ECO:0000256" key="10">
    <source>
        <dbReference type="ARBA" id="ARBA00022737"/>
    </source>
</evidence>
<evidence type="ECO:0000259" key="15">
    <source>
        <dbReference type="Pfam" id="PF08267"/>
    </source>
</evidence>
<dbReference type="Gene3D" id="3.20.20.210">
    <property type="match status" value="2"/>
</dbReference>
<evidence type="ECO:0000259" key="14">
    <source>
        <dbReference type="Pfam" id="PF01717"/>
    </source>
</evidence>
<dbReference type="STRING" id="680646.RMDY18_19110"/>
<dbReference type="GO" id="GO:0008270">
    <property type="term" value="F:zinc ion binding"/>
    <property type="evidence" value="ECO:0007669"/>
    <property type="project" value="InterPro"/>
</dbReference>
<reference evidence="16 17" key="3">
    <citation type="journal article" date="2010" name="Sequencing">
        <title>Complete Genome Sequence of Rothia mucilaginosa DY-18: A Clinical Isolate with Dense Meshwork-Like Structures from a Persistent Apical Periodontitis Lesion.</title>
        <authorList>
            <person name="Yamane K."/>
            <person name="Nambu T."/>
            <person name="Yamanaka T."/>
            <person name="Mashimo C."/>
            <person name="Sugimori C."/>
            <person name="Leung K.-P."/>
            <person name="Fukushima H."/>
        </authorList>
    </citation>
    <scope>NUCLEOTIDE SEQUENCE [LARGE SCALE GENOMIC DNA]</scope>
    <source>
        <strain evidence="16 17">DY-18</strain>
    </source>
</reference>
<dbReference type="NCBIfam" id="TIGR01371">
    <property type="entry name" value="met_syn_B12ind"/>
    <property type="match status" value="1"/>
</dbReference>
<dbReference type="UniPathway" id="UPA00051">
    <property type="reaction ID" value="UER00082"/>
</dbReference>
<dbReference type="InterPro" id="IPR038071">
    <property type="entry name" value="UROD/MetE-like_sf"/>
</dbReference>
<dbReference type="NCBIfam" id="NF003556">
    <property type="entry name" value="PRK05222.1"/>
    <property type="match status" value="1"/>
</dbReference>
<comment type="similarity">
    <text evidence="4">Belongs to the vitamin-B12 independent methionine synthase family.</text>
</comment>
<feature type="domain" description="Cobalamin-independent methionine synthase MetE N-terminal" evidence="15">
    <location>
        <begin position="50"/>
        <end position="367"/>
    </location>
</feature>
<dbReference type="EC" id="2.1.1.14" evidence="5"/>
<keyword evidence="9" id="KW-0479">Metal-binding</keyword>
<keyword evidence="7" id="KW-0028">Amino-acid biosynthesis</keyword>
<dbReference type="Proteomes" id="UP000001883">
    <property type="component" value="Chromosome"/>
</dbReference>
<evidence type="ECO:0000313" key="17">
    <source>
        <dbReference type="Proteomes" id="UP000001883"/>
    </source>
</evidence>
<evidence type="ECO:0000256" key="13">
    <source>
        <dbReference type="SAM" id="MobiDB-lite"/>
    </source>
</evidence>
<sequence length="816" mass="89385">MRHLSFPQSTPGASRGSRPHRRGRQGPLILPVLSPVKEKIIMSNTAFPAATIVGYPRVGRFRELKKAQEAFWKGKATLQELQDTAADVQRTYFERVTAAGLKADNYSIPATFSYYDQVLDVVRLFTLVPERLAEAKDARGLLDLPGYFALARGTETLPPLEMTKWFDTNYHYLVPEIGAGTEIKLNLEAIDEQLEVAKQAGVKVRPQIVGPLTLLLGAKAEQGSAEDFSPVDRLDEFVAAYAQVLEQLAERGVEWVQLDEPGLTVDRADNAKVAELAERTYRALAAAEKRPQILVTSPYGSLRENLPALLGTGIEALHLDLVHGVYSKAELESVSAAGVHLVAGVVNGRNVWRADVRAALKTLEALPGASEGAVSVASSTSLQHVPHDLALEDPAEVPVDGLAFADQKVAEIALLARGLAEGEAAVEPELKAADEALARFAADPRKHNDEIRARAAAVTAEDFDRPTIDVRRAAQADLNLPKLPTTTIGSFPQTAEIRRRRAEARAGKISAEELNGFLRDEIASVIKLQEELGLDVLVHGEAERNDMVQYFAENFDGFATTRHGWVQSYGSRCTRPSILFGDVKRHGEGLRGEAFTVPWSSHAQSLSDKPVKGMLTGPVTILAWSFVRDDQPRRETANQVALALADEIADLEEAGIRIIQVDEPALRELLPLRRDEQPQYLDWSVNSFRLATSGVKDSTQIHTHLCYSEFNEIIDSINALNADVTSIEAARSHMELLADIPETFVSGLGPGVWDIHSPRVPSQEEIESLLKAAIGYGTIADLWVNPDCGLKTRDYEETKQSLRHLVDATKAIRASL</sequence>
<evidence type="ECO:0000256" key="2">
    <source>
        <dbReference type="ARBA" id="ARBA00002777"/>
    </source>
</evidence>
<dbReference type="InterPro" id="IPR013215">
    <property type="entry name" value="Cbl-indep_Met_Synth_N"/>
</dbReference>
<keyword evidence="6" id="KW-0489">Methyltransferase</keyword>
<evidence type="ECO:0000256" key="12">
    <source>
        <dbReference type="ARBA" id="ARBA00023167"/>
    </source>
</evidence>
<protein>
    <recommendedName>
        <fullName evidence="5">5-methyltetrahydropteroyltriglutamate--homocysteine S-methyltransferase</fullName>
        <ecNumber evidence="5">2.1.1.14</ecNumber>
    </recommendedName>
</protein>
<dbReference type="PANTHER" id="PTHR30519">
    <property type="entry name" value="5-METHYLTETRAHYDROPTEROYLTRIGLUTAMATE--HOMOCYSTEINE METHYLTRANSFERASE"/>
    <property type="match status" value="1"/>
</dbReference>
<dbReference type="AlphaFoldDB" id="D2NQ25"/>
<reference evidence="16 17" key="2">
    <citation type="journal article" date="2010" name="J Osaka Dent Univ">
        <title>Isolation and identification of Rothia mucilaginosa from persistent apical periodontitis lesions.</title>
        <authorList>
            <person name="Yamane K."/>
            <person name="Yoshida M."/>
            <person name="Fujihira T."/>
            <person name="Baba T."/>
            <person name="Tsuji N."/>
            <person name="Hayashi H."/>
            <person name="Sugimori C."/>
            <person name="Yamanaka T."/>
            <person name="Mashimo C."/>
            <person name="Nambu T."/>
            <person name="Kawai H."/>
            <person name="Fukushima H."/>
        </authorList>
    </citation>
    <scope>NUCLEOTIDE SEQUENCE [LARGE SCALE GENOMIC DNA]</scope>
    <source>
        <strain evidence="16 17">DY-18</strain>
    </source>
</reference>
<dbReference type="EMBL" id="AP011540">
    <property type="protein sequence ID" value="BAI65743.1"/>
    <property type="molecule type" value="Genomic_DNA"/>
</dbReference>
<evidence type="ECO:0000313" key="16">
    <source>
        <dbReference type="EMBL" id="BAI65743.1"/>
    </source>
</evidence>
<dbReference type="GO" id="GO:0003871">
    <property type="term" value="F:5-methyltetrahydropteroyltriglutamate-homocysteine S-methyltransferase activity"/>
    <property type="evidence" value="ECO:0007669"/>
    <property type="project" value="UniProtKB-EC"/>
</dbReference>
<evidence type="ECO:0000256" key="9">
    <source>
        <dbReference type="ARBA" id="ARBA00022723"/>
    </source>
</evidence>
<organism evidence="16 17">
    <name type="scientific">Rothia mucilaginosa (strain DY-18)</name>
    <name type="common">Stomatococcus mucilaginosus</name>
    <dbReference type="NCBI Taxonomy" id="680646"/>
    <lineage>
        <taxon>Bacteria</taxon>
        <taxon>Bacillati</taxon>
        <taxon>Actinomycetota</taxon>
        <taxon>Actinomycetes</taxon>
        <taxon>Micrococcales</taxon>
        <taxon>Micrococcaceae</taxon>
        <taxon>Rothia</taxon>
    </lineage>
</organism>
<proteinExistence type="inferred from homology"/>
<gene>
    <name evidence="16" type="ordered locus">RMDY18_19110</name>
</gene>